<keyword evidence="1" id="KW-0472">Membrane</keyword>
<proteinExistence type="predicted"/>
<evidence type="ECO:0000313" key="2">
    <source>
        <dbReference type="EMBL" id="GAB0058891.1"/>
    </source>
</evidence>
<dbReference type="PROSITE" id="PS00409">
    <property type="entry name" value="PROKAR_NTER_METHYL"/>
    <property type="match status" value="1"/>
</dbReference>
<dbReference type="EMBL" id="BAAFGK010000005">
    <property type="protein sequence ID" value="GAB0058891.1"/>
    <property type="molecule type" value="Genomic_DNA"/>
</dbReference>
<dbReference type="Proteomes" id="UP001628193">
    <property type="component" value="Unassembled WGS sequence"/>
</dbReference>
<dbReference type="Pfam" id="PF07963">
    <property type="entry name" value="N_methyl"/>
    <property type="match status" value="1"/>
</dbReference>
<evidence type="ECO:0000256" key="1">
    <source>
        <dbReference type="SAM" id="Phobius"/>
    </source>
</evidence>
<dbReference type="NCBIfam" id="TIGR02532">
    <property type="entry name" value="IV_pilin_GFxxxE"/>
    <property type="match status" value="1"/>
</dbReference>
<feature type="transmembrane region" description="Helical" evidence="1">
    <location>
        <begin position="20"/>
        <end position="41"/>
    </location>
</feature>
<keyword evidence="1" id="KW-0812">Transmembrane</keyword>
<comment type="caution">
    <text evidence="2">The sequence shown here is derived from an EMBL/GenBank/DDBJ whole genome shotgun (WGS) entry which is preliminary data.</text>
</comment>
<keyword evidence="3" id="KW-1185">Reference proteome</keyword>
<accession>A0ABQ0CDB1</accession>
<dbReference type="RefSeq" id="WP_420906611.1">
    <property type="nucleotide sequence ID" value="NZ_BAAFGK010000005.1"/>
</dbReference>
<organism evidence="2 3">
    <name type="scientific">Candidatus Magnetaquiglobus chichijimensis</name>
    <dbReference type="NCBI Taxonomy" id="3141448"/>
    <lineage>
        <taxon>Bacteria</taxon>
        <taxon>Pseudomonadati</taxon>
        <taxon>Pseudomonadota</taxon>
        <taxon>Magnetococcia</taxon>
        <taxon>Magnetococcales</taxon>
        <taxon>Candidatus Magnetaquicoccaceae</taxon>
        <taxon>Candidatus Magnetaquiglobus</taxon>
    </lineage>
</organism>
<reference evidence="2 3" key="1">
    <citation type="submission" date="2024-09" db="EMBL/GenBank/DDBJ databases">
        <title>Draft genome sequence of Candidatus Magnetaquicoccaceae bacterium FCR-1.</title>
        <authorList>
            <person name="Shimoshige H."/>
            <person name="Shimamura S."/>
            <person name="Taoka A."/>
            <person name="Kobayashi H."/>
            <person name="Maekawa T."/>
        </authorList>
    </citation>
    <scope>NUCLEOTIDE SEQUENCE [LARGE SCALE GENOMIC DNA]</scope>
    <source>
        <strain evidence="2 3">FCR-1</strain>
    </source>
</reference>
<evidence type="ECO:0000313" key="3">
    <source>
        <dbReference type="Proteomes" id="UP001628193"/>
    </source>
</evidence>
<name>A0ABQ0CDB1_9PROT</name>
<protein>
    <recommendedName>
        <fullName evidence="4">Prepilin-type N-terminal cleavage/methylation domain-containing protein</fullName>
    </recommendedName>
</protein>
<evidence type="ECO:0008006" key="4">
    <source>
        <dbReference type="Google" id="ProtNLM"/>
    </source>
</evidence>
<gene>
    <name evidence="2" type="ORF">SIID45300_03250</name>
</gene>
<sequence>MNASTPHSKPAHQGFTLIEILLVVIMIGLLMIGMVGIWDLLAREFLALQLRQKAIFALHGQMERIAALNRHQVNFTTWKTSGYPATHLDPQADHQILQTVPNNLIVYSTTALDQPGKILLHQPAGLDPTARNVILLDPERRITGELSWTEEPLTTQPCYTGDAGGGWCRKLTLYLDYPYLFPESDSQTSQPWGGPISTLTLRTIVGRR</sequence>
<dbReference type="InterPro" id="IPR012902">
    <property type="entry name" value="N_methyl_site"/>
</dbReference>
<keyword evidence="1" id="KW-1133">Transmembrane helix</keyword>